<organism evidence="2">
    <name type="scientific">Phallusia mammillata</name>
    <dbReference type="NCBI Taxonomy" id="59560"/>
    <lineage>
        <taxon>Eukaryota</taxon>
        <taxon>Metazoa</taxon>
        <taxon>Chordata</taxon>
        <taxon>Tunicata</taxon>
        <taxon>Ascidiacea</taxon>
        <taxon>Phlebobranchia</taxon>
        <taxon>Ascidiidae</taxon>
        <taxon>Phallusia</taxon>
    </lineage>
</organism>
<proteinExistence type="evidence at transcript level"/>
<sequence length="208" mass="23178">MLGYLTTPPLETMRAIEYWHVCLVSLLAGSIQLVLLVLICALKLWITITVEYAGVDHTVNVGAFAVETHGFSFDIPSHGAITTLKAMLILSILVLAFGIAAQIVSATKKEISCCGPLCFMRLSEGLYILSGIFLMIGIIEYQKFFNDNADEINNRIPGEEPFYFASAYHLAWAICIIFLLFVLVKTIYVNFVLDIKGLTAKRTRQEVY</sequence>
<keyword evidence="1" id="KW-0472">Membrane</keyword>
<feature type="transmembrane region" description="Helical" evidence="1">
    <location>
        <begin position="86"/>
        <end position="104"/>
    </location>
</feature>
<evidence type="ECO:0000256" key="1">
    <source>
        <dbReference type="SAM" id="Phobius"/>
    </source>
</evidence>
<dbReference type="EMBL" id="LR786552">
    <property type="protein sequence ID" value="CAB3262070.1"/>
    <property type="molecule type" value="mRNA"/>
</dbReference>
<feature type="transmembrane region" description="Helical" evidence="1">
    <location>
        <begin position="162"/>
        <end position="184"/>
    </location>
</feature>
<feature type="transmembrane region" description="Helical" evidence="1">
    <location>
        <begin position="21"/>
        <end position="46"/>
    </location>
</feature>
<dbReference type="Gene3D" id="1.20.140.150">
    <property type="match status" value="1"/>
</dbReference>
<evidence type="ECO:0000313" key="2">
    <source>
        <dbReference type="EMBL" id="CAB3262070.1"/>
    </source>
</evidence>
<dbReference type="AlphaFoldDB" id="A0A6F9DG26"/>
<name>A0A6F9DG26_9ASCI</name>
<keyword evidence="1" id="KW-1133">Transmembrane helix</keyword>
<reference evidence="2" key="1">
    <citation type="submission" date="2020-04" db="EMBL/GenBank/DDBJ databases">
        <authorList>
            <person name="Neveu A P."/>
        </authorList>
    </citation>
    <scope>NUCLEOTIDE SEQUENCE</scope>
    <source>
        <tissue evidence="2">Whole embryo</tissue>
    </source>
</reference>
<accession>A0A6F9DG26</accession>
<protein>
    <submittedName>
        <fullName evidence="2">Uncharacterized protein LOC100177956</fullName>
    </submittedName>
</protein>
<keyword evidence="1" id="KW-0812">Transmembrane</keyword>
<feature type="transmembrane region" description="Helical" evidence="1">
    <location>
        <begin position="125"/>
        <end position="142"/>
    </location>
</feature>
<gene>
    <name evidence="2" type="primary">LOC100177956</name>
</gene>